<evidence type="ECO:0000313" key="2">
    <source>
        <dbReference type="RefSeq" id="XP_022140619.1"/>
    </source>
</evidence>
<name>A0A6J1CG67_MOMCH</name>
<organism evidence="1 2">
    <name type="scientific">Momordica charantia</name>
    <name type="common">Bitter gourd</name>
    <name type="synonym">Balsam pear</name>
    <dbReference type="NCBI Taxonomy" id="3673"/>
    <lineage>
        <taxon>Eukaryota</taxon>
        <taxon>Viridiplantae</taxon>
        <taxon>Streptophyta</taxon>
        <taxon>Embryophyta</taxon>
        <taxon>Tracheophyta</taxon>
        <taxon>Spermatophyta</taxon>
        <taxon>Magnoliopsida</taxon>
        <taxon>eudicotyledons</taxon>
        <taxon>Gunneridae</taxon>
        <taxon>Pentapetalae</taxon>
        <taxon>rosids</taxon>
        <taxon>fabids</taxon>
        <taxon>Cucurbitales</taxon>
        <taxon>Cucurbitaceae</taxon>
        <taxon>Momordiceae</taxon>
        <taxon>Momordica</taxon>
    </lineage>
</organism>
<dbReference type="KEGG" id="mcha:111011226"/>
<dbReference type="RefSeq" id="XP_022140619.1">
    <property type="nucleotide sequence ID" value="XM_022284927.1"/>
</dbReference>
<accession>A0A6J1CG67</accession>
<protein>
    <submittedName>
        <fullName evidence="2">Uncharacterized protein LOC111011226</fullName>
    </submittedName>
</protein>
<gene>
    <name evidence="2" type="primary">LOC111011226</name>
</gene>
<evidence type="ECO:0000313" key="1">
    <source>
        <dbReference type="Proteomes" id="UP000504603"/>
    </source>
</evidence>
<sequence>MSIRVWYRAKLNLGFIVREGDLSGLLRFHSIQLYSARCTPGFSDYLHDGDSPIARARLLPFSVADKRMKMKLVIEAKIYSFGGVHVGACPFNIKWNVLRLITS</sequence>
<dbReference type="GeneID" id="111011226"/>
<dbReference type="Proteomes" id="UP000504603">
    <property type="component" value="Unplaced"/>
</dbReference>
<proteinExistence type="predicted"/>
<keyword evidence="1" id="KW-1185">Reference proteome</keyword>
<dbReference type="AlphaFoldDB" id="A0A6J1CG67"/>
<reference evidence="2" key="1">
    <citation type="submission" date="2025-08" db="UniProtKB">
        <authorList>
            <consortium name="RefSeq"/>
        </authorList>
    </citation>
    <scope>IDENTIFICATION</scope>
    <source>
        <strain evidence="2">OHB3-1</strain>
    </source>
</reference>